<dbReference type="Proteomes" id="UP000054560">
    <property type="component" value="Unassembled WGS sequence"/>
</dbReference>
<feature type="signal peptide" evidence="3">
    <location>
        <begin position="1"/>
        <end position="23"/>
    </location>
</feature>
<evidence type="ECO:0000256" key="3">
    <source>
        <dbReference type="SAM" id="SignalP"/>
    </source>
</evidence>
<evidence type="ECO:0000313" key="5">
    <source>
        <dbReference type="Proteomes" id="UP000054560"/>
    </source>
</evidence>
<proteinExistence type="inferred from homology"/>
<dbReference type="GO" id="GO:0016805">
    <property type="term" value="F:dipeptidase activity"/>
    <property type="evidence" value="ECO:0007669"/>
    <property type="project" value="InterPro"/>
</dbReference>
<keyword evidence="2" id="KW-1133">Transmembrane helix</keyword>
<dbReference type="AlphaFoldDB" id="A0A0L0FK03"/>
<dbReference type="EMBL" id="KQ243134">
    <property type="protein sequence ID" value="KNC76378.1"/>
    <property type="molecule type" value="Genomic_DNA"/>
</dbReference>
<dbReference type="PANTHER" id="PTHR12994:SF17">
    <property type="entry name" value="LD30995P"/>
    <property type="match status" value="1"/>
</dbReference>
<protein>
    <recommendedName>
        <fullName evidence="6">Dipeptidase</fullName>
    </recommendedName>
</protein>
<dbReference type="eggNOG" id="ENOG502QR8T">
    <property type="taxonomic scope" value="Eukaryota"/>
</dbReference>
<accession>A0A0L0FK03</accession>
<dbReference type="GO" id="GO:0070004">
    <property type="term" value="F:cysteine-type exopeptidase activity"/>
    <property type="evidence" value="ECO:0007669"/>
    <property type="project" value="InterPro"/>
</dbReference>
<keyword evidence="3" id="KW-0732">Signal</keyword>
<evidence type="ECO:0000256" key="2">
    <source>
        <dbReference type="SAM" id="Phobius"/>
    </source>
</evidence>
<dbReference type="GO" id="GO:0006508">
    <property type="term" value="P:proteolysis"/>
    <property type="evidence" value="ECO:0007669"/>
    <property type="project" value="InterPro"/>
</dbReference>
<sequence>MKTSSFTLAIAALIAASLQDADACTAIVLDGKAVQGGYPTISTNGDAADGDWRLAKVPAAQYETGALRPVYEIYQYYPHTVNSARSATWAKDNLEDVPQAVNWTEAEPIGYIPQVKETYGLLETGLGYALINEKQVATGESSCHSPFVAKPINKGGKALFDVGALTMVALERAKTAREAIQIMGDLAEEYGYYGAEYDGPEAFAKDESGEAIPVADTTEAYMFHILPDPTGASAIWAAQRIPDGHVSLSANAFVIRGIKKDHPDFMYSKNLFSVAKEQKFWKESDGDLDFAWVYGSAKMHSEYSLRRVWRVFSKLAPSLKLTPDSPLPFSVPVDTEVSLSDVMELTRDHYEGTEFDLTKGVSAGPYGDPDRYDQHAVEGLTRAEVKKGHAYERAISLYRTNYAYVASGRADLPDHIGSLLWYVPHQPSDGAYVPVYTASTELPTALTVGSHFRHRSDALWWKYCLVSNWAHKYYTHIMRTIVRPEIDRLEEDVFKATAKAEKKALKLWEVDARDETVAHLTETTTKLVNGVASAWDELFQRLVVAYHDGFHLEDPNGARVNVTSIFYPKEWLFNTGFFAKSPETNDKHMISLGWLAVSVALAACVAAVAGYAVAAHRGKKQGYHAI</sequence>
<organism evidence="4 5">
    <name type="scientific">Sphaeroforma arctica JP610</name>
    <dbReference type="NCBI Taxonomy" id="667725"/>
    <lineage>
        <taxon>Eukaryota</taxon>
        <taxon>Ichthyosporea</taxon>
        <taxon>Ichthyophonida</taxon>
        <taxon>Sphaeroforma</taxon>
    </lineage>
</organism>
<dbReference type="PANTHER" id="PTHR12994">
    <property type="entry name" value="SECERNIN"/>
    <property type="match status" value="1"/>
</dbReference>
<gene>
    <name evidence="4" type="ORF">SARC_11120</name>
</gene>
<dbReference type="Pfam" id="PF03577">
    <property type="entry name" value="Peptidase_C69"/>
    <property type="match status" value="1"/>
</dbReference>
<feature type="transmembrane region" description="Helical" evidence="2">
    <location>
        <begin position="592"/>
        <end position="614"/>
    </location>
</feature>
<evidence type="ECO:0000313" key="4">
    <source>
        <dbReference type="EMBL" id="KNC76378.1"/>
    </source>
</evidence>
<dbReference type="InterPro" id="IPR005322">
    <property type="entry name" value="Peptidase_C69"/>
</dbReference>
<feature type="chain" id="PRO_5005538778" description="Dipeptidase" evidence="3">
    <location>
        <begin position="24"/>
        <end position="626"/>
    </location>
</feature>
<dbReference type="RefSeq" id="XP_014150280.1">
    <property type="nucleotide sequence ID" value="XM_014294805.1"/>
</dbReference>
<comment type="similarity">
    <text evidence="1">Belongs to the peptidase C69 family. Secernin subfamily.</text>
</comment>
<evidence type="ECO:0000256" key="1">
    <source>
        <dbReference type="ARBA" id="ARBA00005705"/>
    </source>
</evidence>
<evidence type="ECO:0008006" key="6">
    <source>
        <dbReference type="Google" id="ProtNLM"/>
    </source>
</evidence>
<dbReference type="STRING" id="667725.A0A0L0FK03"/>
<keyword evidence="2" id="KW-0472">Membrane</keyword>
<keyword evidence="5" id="KW-1185">Reference proteome</keyword>
<dbReference type="OrthoDB" id="5175656at2759"/>
<reference evidence="4 5" key="1">
    <citation type="submission" date="2011-02" db="EMBL/GenBank/DDBJ databases">
        <title>The Genome Sequence of Sphaeroforma arctica JP610.</title>
        <authorList>
            <consortium name="The Broad Institute Genome Sequencing Platform"/>
            <person name="Russ C."/>
            <person name="Cuomo C."/>
            <person name="Young S.K."/>
            <person name="Zeng Q."/>
            <person name="Gargeya S."/>
            <person name="Alvarado L."/>
            <person name="Berlin A."/>
            <person name="Chapman S.B."/>
            <person name="Chen Z."/>
            <person name="Freedman E."/>
            <person name="Gellesch M."/>
            <person name="Goldberg J."/>
            <person name="Griggs A."/>
            <person name="Gujja S."/>
            <person name="Heilman E."/>
            <person name="Heiman D."/>
            <person name="Howarth C."/>
            <person name="Mehta T."/>
            <person name="Neiman D."/>
            <person name="Pearson M."/>
            <person name="Roberts A."/>
            <person name="Saif S."/>
            <person name="Shea T."/>
            <person name="Shenoy N."/>
            <person name="Sisk P."/>
            <person name="Stolte C."/>
            <person name="Sykes S."/>
            <person name="White J."/>
            <person name="Yandava C."/>
            <person name="Burger G."/>
            <person name="Gray M.W."/>
            <person name="Holland P.W.H."/>
            <person name="King N."/>
            <person name="Lang F.B.F."/>
            <person name="Roger A.J."/>
            <person name="Ruiz-Trillo I."/>
            <person name="Haas B."/>
            <person name="Nusbaum C."/>
            <person name="Birren B."/>
        </authorList>
    </citation>
    <scope>NUCLEOTIDE SEQUENCE [LARGE SCALE GENOMIC DNA]</scope>
    <source>
        <strain evidence="4 5">JP610</strain>
    </source>
</reference>
<dbReference type="GeneID" id="25911624"/>
<keyword evidence="2" id="KW-0812">Transmembrane</keyword>
<name>A0A0L0FK03_9EUKA</name>